<dbReference type="Proteomes" id="UP000887565">
    <property type="component" value="Unplaced"/>
</dbReference>
<evidence type="ECO:0000313" key="3">
    <source>
        <dbReference type="WBParaSite" id="nRc.2.0.1.t37320-RA"/>
    </source>
</evidence>
<protein>
    <submittedName>
        <fullName evidence="3">Secreted protein</fullName>
    </submittedName>
</protein>
<dbReference type="WBParaSite" id="nRc.2.0.1.t37320-RA">
    <property type="protein sequence ID" value="nRc.2.0.1.t37320-RA"/>
    <property type="gene ID" value="nRc.2.0.1.g37320"/>
</dbReference>
<organism evidence="2 3">
    <name type="scientific">Romanomermis culicivorax</name>
    <name type="common">Nematode worm</name>
    <dbReference type="NCBI Taxonomy" id="13658"/>
    <lineage>
        <taxon>Eukaryota</taxon>
        <taxon>Metazoa</taxon>
        <taxon>Ecdysozoa</taxon>
        <taxon>Nematoda</taxon>
        <taxon>Enoplea</taxon>
        <taxon>Dorylaimia</taxon>
        <taxon>Mermithida</taxon>
        <taxon>Mermithoidea</taxon>
        <taxon>Mermithidae</taxon>
        <taxon>Romanomermis</taxon>
    </lineage>
</organism>
<evidence type="ECO:0000313" key="2">
    <source>
        <dbReference type="Proteomes" id="UP000887565"/>
    </source>
</evidence>
<proteinExistence type="predicted"/>
<sequence>MEIVHCEFIPFTTILGVVLAHFHLGISTAHCLKSQRGLSLYKLTAPDPKSCGEFAHVKLGKSSTHSQKFTVNSENAQRKNENR</sequence>
<feature type="region of interest" description="Disordered" evidence="1">
    <location>
        <begin position="62"/>
        <end position="83"/>
    </location>
</feature>
<reference evidence="3" key="1">
    <citation type="submission" date="2022-11" db="UniProtKB">
        <authorList>
            <consortium name="WormBaseParasite"/>
        </authorList>
    </citation>
    <scope>IDENTIFICATION</scope>
</reference>
<accession>A0A915KG15</accession>
<name>A0A915KG15_ROMCU</name>
<dbReference type="AlphaFoldDB" id="A0A915KG15"/>
<keyword evidence="2" id="KW-1185">Reference proteome</keyword>
<feature type="compositionally biased region" description="Polar residues" evidence="1">
    <location>
        <begin position="62"/>
        <end position="75"/>
    </location>
</feature>
<evidence type="ECO:0000256" key="1">
    <source>
        <dbReference type="SAM" id="MobiDB-lite"/>
    </source>
</evidence>